<evidence type="ECO:0000313" key="4">
    <source>
        <dbReference type="Proteomes" id="UP000694864"/>
    </source>
</evidence>
<dbReference type="RefSeq" id="XP_019099882.1">
    <property type="nucleotide sequence ID" value="XM_019244337.1"/>
</dbReference>
<evidence type="ECO:0000313" key="5">
    <source>
        <dbReference type="RefSeq" id="XP_019099882.1"/>
    </source>
</evidence>
<dbReference type="Gene3D" id="3.30.200.20">
    <property type="entry name" value="Phosphorylase Kinase, domain 1"/>
    <property type="match status" value="1"/>
</dbReference>
<evidence type="ECO:0000259" key="3">
    <source>
        <dbReference type="PROSITE" id="PS50011"/>
    </source>
</evidence>
<dbReference type="GeneID" id="104784348"/>
<feature type="domain" description="Protein kinase" evidence="3">
    <location>
        <begin position="50"/>
        <end position="209"/>
    </location>
</feature>
<dbReference type="Gene3D" id="1.10.510.10">
    <property type="entry name" value="Transferase(Phosphotransferase) domain 1"/>
    <property type="match status" value="1"/>
</dbReference>
<dbReference type="InterPro" id="IPR001245">
    <property type="entry name" value="Ser-Thr/Tyr_kinase_cat_dom"/>
</dbReference>
<dbReference type="PANTHER" id="PTHR27005:SF364">
    <property type="entry name" value="PROTEIN KINASE DOMAIN-CONTAINING PROTEIN"/>
    <property type="match status" value="1"/>
</dbReference>
<organism evidence="4 5">
    <name type="scientific">Camelina sativa</name>
    <name type="common">False flax</name>
    <name type="synonym">Myagrum sativum</name>
    <dbReference type="NCBI Taxonomy" id="90675"/>
    <lineage>
        <taxon>Eukaryota</taxon>
        <taxon>Viridiplantae</taxon>
        <taxon>Streptophyta</taxon>
        <taxon>Embryophyta</taxon>
        <taxon>Tracheophyta</taxon>
        <taxon>Spermatophyta</taxon>
        <taxon>Magnoliopsida</taxon>
        <taxon>eudicotyledons</taxon>
        <taxon>Gunneridae</taxon>
        <taxon>Pentapetalae</taxon>
        <taxon>rosids</taxon>
        <taxon>malvids</taxon>
        <taxon>Brassicales</taxon>
        <taxon>Brassicaceae</taxon>
        <taxon>Camelineae</taxon>
        <taxon>Camelina</taxon>
    </lineage>
</organism>
<dbReference type="InterPro" id="IPR000719">
    <property type="entry name" value="Prot_kinase_dom"/>
</dbReference>
<protein>
    <submittedName>
        <fullName evidence="5">Non-functional pseudokinase ZED1-like</fullName>
    </submittedName>
</protein>
<reference evidence="5" key="2">
    <citation type="submission" date="2025-08" db="UniProtKB">
        <authorList>
            <consortium name="RefSeq"/>
        </authorList>
    </citation>
    <scope>IDENTIFICATION</scope>
    <source>
        <tissue evidence="5">Leaf</tissue>
    </source>
</reference>
<dbReference type="Pfam" id="PF07714">
    <property type="entry name" value="PK_Tyr_Ser-Thr"/>
    <property type="match status" value="1"/>
</dbReference>
<dbReference type="InterPro" id="IPR011009">
    <property type="entry name" value="Kinase-like_dom_sf"/>
</dbReference>
<dbReference type="InterPro" id="IPR045274">
    <property type="entry name" value="WAK-like"/>
</dbReference>
<dbReference type="Proteomes" id="UP000694864">
    <property type="component" value="Chromosome 4"/>
</dbReference>
<dbReference type="PANTHER" id="PTHR27005">
    <property type="entry name" value="WALL-ASSOCIATED RECEPTOR KINASE-LIKE 21"/>
    <property type="match status" value="1"/>
</dbReference>
<gene>
    <name evidence="5" type="primary">LOC104784348</name>
</gene>
<dbReference type="PROSITE" id="PS50011">
    <property type="entry name" value="PROTEIN_KINASE_DOM"/>
    <property type="match status" value="1"/>
</dbReference>
<evidence type="ECO:0000256" key="2">
    <source>
        <dbReference type="ARBA" id="ARBA00022840"/>
    </source>
</evidence>
<keyword evidence="4" id="KW-1185">Reference proteome</keyword>
<keyword evidence="1" id="KW-0547">Nucleotide-binding</keyword>
<sequence>MFWWRRKKHEVNERQRMFMKNGSLLLEEVIAISDDAKSNPIKNFSADQIREATNNFSRGNLVRIDRFRHYRGVIDDRVVLIKKWAYGGSIYSEKMYRDLAVSSMVSGHKNFLKLLGCCLEFAYPVLVCEYAEVITRSLRGKRCPIDPALTWSMRIVIAKEIANALTYLHTAFSRTLVHKDIQPCQIFLNNNGTPKLGEFCNSVFIPKVG</sequence>
<accession>A0ABM1RLJ4</accession>
<proteinExistence type="predicted"/>
<keyword evidence="2" id="KW-0067">ATP-binding</keyword>
<reference evidence="4" key="1">
    <citation type="journal article" date="2014" name="Nat. Commun.">
        <title>The emerging biofuel crop Camelina sativa retains a highly undifferentiated hexaploid genome structure.</title>
        <authorList>
            <person name="Kagale S."/>
            <person name="Koh C."/>
            <person name="Nixon J."/>
            <person name="Bollina V."/>
            <person name="Clarke W.E."/>
            <person name="Tuteja R."/>
            <person name="Spillane C."/>
            <person name="Robinson S.J."/>
            <person name="Links M.G."/>
            <person name="Clarke C."/>
            <person name="Higgins E.E."/>
            <person name="Huebert T."/>
            <person name="Sharpe A.G."/>
            <person name="Parkin I.A."/>
        </authorList>
    </citation>
    <scope>NUCLEOTIDE SEQUENCE [LARGE SCALE GENOMIC DNA]</scope>
    <source>
        <strain evidence="4">cv. DH55</strain>
    </source>
</reference>
<evidence type="ECO:0000256" key="1">
    <source>
        <dbReference type="ARBA" id="ARBA00022741"/>
    </source>
</evidence>
<name>A0ABM1RLJ4_CAMSA</name>
<dbReference type="SUPFAM" id="SSF56112">
    <property type="entry name" value="Protein kinase-like (PK-like)"/>
    <property type="match status" value="1"/>
</dbReference>